<reference evidence="8" key="1">
    <citation type="submission" date="2018-05" db="EMBL/GenBank/DDBJ databases">
        <authorList>
            <person name="Lanie J.A."/>
            <person name="Ng W.-L."/>
            <person name="Kazmierczak K.M."/>
            <person name="Andrzejewski T.M."/>
            <person name="Davidsen T.M."/>
            <person name="Wayne K.J."/>
            <person name="Tettelin H."/>
            <person name="Glass J.I."/>
            <person name="Rusch D."/>
            <person name="Podicherti R."/>
            <person name="Tsui H.-C.T."/>
            <person name="Winkler M.E."/>
        </authorList>
    </citation>
    <scope>NUCLEOTIDE SEQUENCE</scope>
</reference>
<dbReference type="InterPro" id="IPR044925">
    <property type="entry name" value="His-Me_finger_sf"/>
</dbReference>
<feature type="non-terminal residue" evidence="8">
    <location>
        <position position="428"/>
    </location>
</feature>
<dbReference type="GO" id="GO:0016787">
    <property type="term" value="F:hydrolase activity"/>
    <property type="evidence" value="ECO:0007669"/>
    <property type="project" value="UniProtKB-KW"/>
</dbReference>
<keyword evidence="2" id="KW-0732">Signal</keyword>
<dbReference type="GO" id="GO:0007154">
    <property type="term" value="P:cell communication"/>
    <property type="evidence" value="ECO:0007669"/>
    <property type="project" value="InterPro"/>
</dbReference>
<accession>A0A382K724</accession>
<evidence type="ECO:0000313" key="8">
    <source>
        <dbReference type="EMBL" id="SVC18461.1"/>
    </source>
</evidence>
<protein>
    <recommendedName>
        <fullName evidence="7">Calx-beta domain-containing protein</fullName>
    </recommendedName>
</protein>
<keyword evidence="4" id="KW-0378">Hydrolase</keyword>
<dbReference type="GO" id="GO:0016020">
    <property type="term" value="C:membrane"/>
    <property type="evidence" value="ECO:0007669"/>
    <property type="project" value="InterPro"/>
</dbReference>
<dbReference type="GO" id="GO:0004518">
    <property type="term" value="F:nuclease activity"/>
    <property type="evidence" value="ECO:0007669"/>
    <property type="project" value="UniProtKB-KW"/>
</dbReference>
<dbReference type="InterPro" id="IPR007346">
    <property type="entry name" value="Endonuclease-I"/>
</dbReference>
<dbReference type="Gene3D" id="2.60.40.2030">
    <property type="match status" value="1"/>
</dbReference>
<dbReference type="PANTHER" id="PTHR33607:SF2">
    <property type="entry name" value="ENDONUCLEASE-1"/>
    <property type="match status" value="1"/>
</dbReference>
<feature type="non-terminal residue" evidence="8">
    <location>
        <position position="1"/>
    </location>
</feature>
<gene>
    <name evidence="8" type="ORF">METZ01_LOCUS271315</name>
</gene>
<feature type="region of interest" description="Disordered" evidence="6">
    <location>
        <begin position="126"/>
        <end position="160"/>
    </location>
</feature>
<dbReference type="SUPFAM" id="SSF141072">
    <property type="entry name" value="CalX-like"/>
    <property type="match status" value="1"/>
</dbReference>
<dbReference type="AlphaFoldDB" id="A0A382K724"/>
<dbReference type="EMBL" id="UINC01077899">
    <property type="protein sequence ID" value="SVC18461.1"/>
    <property type="molecule type" value="Genomic_DNA"/>
</dbReference>
<keyword evidence="5" id="KW-0106">Calcium</keyword>
<keyword evidence="1" id="KW-0540">Nuclease</keyword>
<evidence type="ECO:0000256" key="2">
    <source>
        <dbReference type="ARBA" id="ARBA00022729"/>
    </source>
</evidence>
<keyword evidence="3" id="KW-0677">Repeat</keyword>
<evidence type="ECO:0000256" key="5">
    <source>
        <dbReference type="ARBA" id="ARBA00022837"/>
    </source>
</evidence>
<sequence>ASGLTGTALRNAVYEIINDHTWYPYTSGSTDTWDILDNADQDPNNSSNILDVYKNESYTKEGGGNSNYNREHTWPKSYGFQKLENYNYPYTDCHALFLANSGYNSSRTNKPYVDCDEDCTENATAVNNSWGGSSGTYPGNSNWTEGGATTGDGSNPGSGDKWETWIKRQGDVARALFYLDVRYAGDDHGSTGEPEPDLILTDNLSEMVCRTEGTYGSNTNVANTNDRRAYMGLLTTLKQWHADDPVDEVEQRRNHTVYGYQGNRNPFVDNPTWVDSIFGSPSTTVQFITSATSVDEDVGTYSLTIAISSPHASTATTVDVALTGGTGTASDINSYSTQTVTFSGGSSADQTVTITVTDDLINEVNETLIFSLQSASGGNSAAVGSNDQFTLTINANDLLSAGDIAIVAFAFDNPDELSFIALEDIPSG</sequence>
<feature type="compositionally biased region" description="Polar residues" evidence="6">
    <location>
        <begin position="126"/>
        <end position="144"/>
    </location>
</feature>
<organism evidence="8">
    <name type="scientific">marine metagenome</name>
    <dbReference type="NCBI Taxonomy" id="408172"/>
    <lineage>
        <taxon>unclassified sequences</taxon>
        <taxon>metagenomes</taxon>
        <taxon>ecological metagenomes</taxon>
    </lineage>
</organism>
<dbReference type="Pfam" id="PF04231">
    <property type="entry name" value="Endonuclease_1"/>
    <property type="match status" value="1"/>
</dbReference>
<dbReference type="PANTHER" id="PTHR33607">
    <property type="entry name" value="ENDONUCLEASE-1"/>
    <property type="match status" value="1"/>
</dbReference>
<evidence type="ECO:0000256" key="4">
    <source>
        <dbReference type="ARBA" id="ARBA00022801"/>
    </source>
</evidence>
<evidence type="ECO:0000256" key="1">
    <source>
        <dbReference type="ARBA" id="ARBA00022722"/>
    </source>
</evidence>
<dbReference type="SUPFAM" id="SSF54060">
    <property type="entry name" value="His-Me finger endonucleases"/>
    <property type="match status" value="1"/>
</dbReference>
<evidence type="ECO:0000256" key="3">
    <source>
        <dbReference type="ARBA" id="ARBA00022737"/>
    </source>
</evidence>
<name>A0A382K724_9ZZZZ</name>
<dbReference type="Pfam" id="PF03160">
    <property type="entry name" value="Calx-beta"/>
    <property type="match status" value="1"/>
</dbReference>
<dbReference type="InterPro" id="IPR003644">
    <property type="entry name" value="Calx_beta"/>
</dbReference>
<dbReference type="InterPro" id="IPR038081">
    <property type="entry name" value="CalX-like_sf"/>
</dbReference>
<feature type="domain" description="Calx-beta" evidence="7">
    <location>
        <begin position="283"/>
        <end position="395"/>
    </location>
</feature>
<evidence type="ECO:0000256" key="6">
    <source>
        <dbReference type="SAM" id="MobiDB-lite"/>
    </source>
</evidence>
<evidence type="ECO:0000259" key="7">
    <source>
        <dbReference type="Pfam" id="PF03160"/>
    </source>
</evidence>
<proteinExistence type="predicted"/>